<comment type="caution">
    <text evidence="2">The sequence shown here is derived from an EMBL/GenBank/DDBJ whole genome shotgun (WGS) entry which is preliminary data.</text>
</comment>
<reference evidence="2 3" key="1">
    <citation type="submission" date="2017-03" db="EMBL/GenBank/DDBJ databases">
        <title>Genomes of endolithic fungi from Antarctica.</title>
        <authorList>
            <person name="Coleine C."/>
            <person name="Masonjones S."/>
            <person name="Stajich J.E."/>
        </authorList>
    </citation>
    <scope>NUCLEOTIDE SEQUENCE [LARGE SCALE GENOMIC DNA]</scope>
    <source>
        <strain evidence="2 3">CCFEE 6315</strain>
    </source>
</reference>
<evidence type="ECO:0000259" key="1">
    <source>
        <dbReference type="Pfam" id="PF07985"/>
    </source>
</evidence>
<dbReference type="Pfam" id="PF07985">
    <property type="entry name" value="SRR1"/>
    <property type="match status" value="1"/>
</dbReference>
<keyword evidence="3" id="KW-1185">Reference proteome</keyword>
<feature type="domain" description="SRR1-like" evidence="1">
    <location>
        <begin position="77"/>
        <end position="152"/>
    </location>
</feature>
<dbReference type="InterPro" id="IPR012942">
    <property type="entry name" value="SRR1-like"/>
</dbReference>
<evidence type="ECO:0000313" key="2">
    <source>
        <dbReference type="EMBL" id="TKA25311.1"/>
    </source>
</evidence>
<dbReference type="PANTHER" id="PTHR42080">
    <property type="entry name" value="SRR1 DOMAIN-CONTAINING PROTEIN"/>
    <property type="match status" value="1"/>
</dbReference>
<gene>
    <name evidence="2" type="ORF">B0A50_06215</name>
</gene>
<dbReference type="EMBL" id="NAJL01000036">
    <property type="protein sequence ID" value="TKA25311.1"/>
    <property type="molecule type" value="Genomic_DNA"/>
</dbReference>
<dbReference type="Proteomes" id="UP000308549">
    <property type="component" value="Unassembled WGS sequence"/>
</dbReference>
<organism evidence="2 3">
    <name type="scientific">Salinomyces thailandicus</name>
    <dbReference type="NCBI Taxonomy" id="706561"/>
    <lineage>
        <taxon>Eukaryota</taxon>
        <taxon>Fungi</taxon>
        <taxon>Dikarya</taxon>
        <taxon>Ascomycota</taxon>
        <taxon>Pezizomycotina</taxon>
        <taxon>Dothideomycetes</taxon>
        <taxon>Dothideomycetidae</taxon>
        <taxon>Mycosphaerellales</taxon>
        <taxon>Teratosphaeriaceae</taxon>
        <taxon>Salinomyces</taxon>
    </lineage>
</organism>
<name>A0A4U0TSV1_9PEZI</name>
<protein>
    <recommendedName>
        <fullName evidence="1">SRR1-like domain-containing protein</fullName>
    </recommendedName>
</protein>
<evidence type="ECO:0000313" key="3">
    <source>
        <dbReference type="Proteomes" id="UP000308549"/>
    </source>
</evidence>
<accession>A0A4U0TSV1</accession>
<proteinExistence type="predicted"/>
<sequence length="291" mass="32758">MAAEREAPTLYDISLMGLAALLRMRNAPRENNNFGEPANDQHPALPHLCLQYLTEKRNWGDSEERRRLLADLESKKPQRGWQVREAICFGTGSFMRAIENRCPRSMRQFCMFIDMVDYLGAHSDGRAAITAQDKECTEVDLSFLRLSSIEGMTTPFVTHYGRRVEGPTAFDRITPSSFVCELGVIHDRAFLERLMETRPKLILGSMLPDTTCMEGIGETIRQAMWQVAGRGAGGLYIPDPNPPELKYLVANARLLEVFDAVGFPAYQFAVEDQETPGKQPTFGFLSVFTPK</sequence>
<dbReference type="AlphaFoldDB" id="A0A4U0TSV1"/>
<dbReference type="PANTHER" id="PTHR42080:SF1">
    <property type="entry name" value="SRR1-LIKE DOMAIN-CONTAINING PROTEIN"/>
    <property type="match status" value="1"/>
</dbReference>